<evidence type="ECO:0000256" key="2">
    <source>
        <dbReference type="ARBA" id="ARBA00001946"/>
    </source>
</evidence>
<dbReference type="PROSITE" id="PS51746">
    <property type="entry name" value="PPM_2"/>
    <property type="match status" value="1"/>
</dbReference>
<evidence type="ECO:0000256" key="7">
    <source>
        <dbReference type="ARBA" id="ARBA00022842"/>
    </source>
</evidence>
<evidence type="ECO:0000256" key="4">
    <source>
        <dbReference type="ARBA" id="ARBA00013081"/>
    </source>
</evidence>
<dbReference type="InterPro" id="IPR000222">
    <property type="entry name" value="PP2C_BS"/>
</dbReference>
<dbReference type="SUPFAM" id="SSF81606">
    <property type="entry name" value="PP2C-like"/>
    <property type="match status" value="1"/>
</dbReference>
<dbReference type="Proteomes" id="UP000663760">
    <property type="component" value="Chromosome 1"/>
</dbReference>
<evidence type="ECO:0000256" key="6">
    <source>
        <dbReference type="ARBA" id="ARBA00022801"/>
    </source>
</evidence>
<dbReference type="GO" id="GO:0004722">
    <property type="term" value="F:protein serine/threonine phosphatase activity"/>
    <property type="evidence" value="ECO:0007669"/>
    <property type="project" value="UniProtKB-EC"/>
</dbReference>
<dbReference type="InterPro" id="IPR001932">
    <property type="entry name" value="PPM-type_phosphatase-like_dom"/>
</dbReference>
<dbReference type="EC" id="3.1.3.16" evidence="4"/>
<keyword evidence="9" id="KW-0464">Manganese</keyword>
<dbReference type="InterPro" id="IPR036457">
    <property type="entry name" value="PPM-type-like_dom_sf"/>
</dbReference>
<reference evidence="14" key="1">
    <citation type="submission" date="2020-02" db="EMBL/GenBank/DDBJ databases">
        <authorList>
            <person name="Scholz U."/>
            <person name="Mascher M."/>
            <person name="Fiebig A."/>
        </authorList>
    </citation>
    <scope>NUCLEOTIDE SEQUENCE</scope>
</reference>
<keyword evidence="8 12" id="KW-0904">Protein phosphatase</keyword>
<gene>
    <name evidence="14" type="ORF">SI8410_01001748</name>
</gene>
<dbReference type="InterPro" id="IPR015655">
    <property type="entry name" value="PP2C"/>
</dbReference>
<dbReference type="SMART" id="SM00332">
    <property type="entry name" value="PP2Cc"/>
    <property type="match status" value="1"/>
</dbReference>
<evidence type="ECO:0000256" key="8">
    <source>
        <dbReference type="ARBA" id="ARBA00022912"/>
    </source>
</evidence>
<evidence type="ECO:0000313" key="14">
    <source>
        <dbReference type="EMBL" id="CAA7389757.1"/>
    </source>
</evidence>
<organism evidence="14 15">
    <name type="scientific">Spirodela intermedia</name>
    <name type="common">Intermediate duckweed</name>
    <dbReference type="NCBI Taxonomy" id="51605"/>
    <lineage>
        <taxon>Eukaryota</taxon>
        <taxon>Viridiplantae</taxon>
        <taxon>Streptophyta</taxon>
        <taxon>Embryophyta</taxon>
        <taxon>Tracheophyta</taxon>
        <taxon>Spermatophyta</taxon>
        <taxon>Magnoliopsida</taxon>
        <taxon>Liliopsida</taxon>
        <taxon>Araceae</taxon>
        <taxon>Lemnoideae</taxon>
        <taxon>Spirodela</taxon>
    </lineage>
</organism>
<comment type="similarity">
    <text evidence="3 12">Belongs to the PP2C family.</text>
</comment>
<protein>
    <recommendedName>
        <fullName evidence="4">protein-serine/threonine phosphatase</fullName>
        <ecNumber evidence="4">3.1.3.16</ecNumber>
    </recommendedName>
</protein>
<comment type="cofactor">
    <cofactor evidence="2">
        <name>Mg(2+)</name>
        <dbReference type="ChEBI" id="CHEBI:18420"/>
    </cofactor>
</comment>
<dbReference type="GO" id="GO:0046872">
    <property type="term" value="F:metal ion binding"/>
    <property type="evidence" value="ECO:0007669"/>
    <property type="project" value="UniProtKB-KW"/>
</dbReference>
<sequence length="332" mass="35672">MSPLPKSEARGSGGLPVYGLASSCGRRRDMEDAVSVQPEFLRQGCVGEAGLHFFGVYDGHGCSHVAEACKERMHELVAEELAGLRHPVGAETEWKAVMERSFARTEEELLERCNGAPRSATCRCEMQAPDCLRVGSTAVVAVVTPDRVVVANCGDSRAVLCRNGVAFPLSSDHKPERPDELKRIQAAGGQVIYWDCPRVLGVLSMSRAIGDHYLKPYVTSEPEVTAIQRMEEDEFLILASDGLWDVVPNGLACKVARMCLRGTAPPLSLGPGAAETGEGRAGGSDRACFEAALLLTKLAEVRQSADNVSVVVVDLRTTSSPRPPSTRKKKAV</sequence>
<comment type="cofactor">
    <cofactor evidence="1">
        <name>Mn(2+)</name>
        <dbReference type="ChEBI" id="CHEBI:29035"/>
    </cofactor>
</comment>
<dbReference type="Gene3D" id="3.60.40.10">
    <property type="entry name" value="PPM-type phosphatase domain"/>
    <property type="match status" value="1"/>
</dbReference>
<keyword evidence="7" id="KW-0460">Magnesium</keyword>
<evidence type="ECO:0000313" key="15">
    <source>
        <dbReference type="Proteomes" id="UP000663760"/>
    </source>
</evidence>
<keyword evidence="5" id="KW-0479">Metal-binding</keyword>
<keyword evidence="6 12" id="KW-0378">Hydrolase</keyword>
<dbReference type="Pfam" id="PF00481">
    <property type="entry name" value="PP2C"/>
    <property type="match status" value="1"/>
</dbReference>
<dbReference type="FunFam" id="3.60.40.10:FF:000291">
    <property type="entry name" value="Protein phosphatase 2C 50"/>
    <property type="match status" value="1"/>
</dbReference>
<dbReference type="PROSITE" id="PS51257">
    <property type="entry name" value="PROKAR_LIPOPROTEIN"/>
    <property type="match status" value="1"/>
</dbReference>
<dbReference type="EMBL" id="LR746264">
    <property type="protein sequence ID" value="CAA7389757.1"/>
    <property type="molecule type" value="Genomic_DNA"/>
</dbReference>
<dbReference type="AlphaFoldDB" id="A0A7I8K072"/>
<evidence type="ECO:0000256" key="3">
    <source>
        <dbReference type="ARBA" id="ARBA00006702"/>
    </source>
</evidence>
<feature type="domain" description="PPM-type phosphatase" evidence="13">
    <location>
        <begin position="17"/>
        <end position="315"/>
    </location>
</feature>
<accession>A0A7I8K072</accession>
<evidence type="ECO:0000256" key="12">
    <source>
        <dbReference type="RuleBase" id="RU003465"/>
    </source>
</evidence>
<evidence type="ECO:0000256" key="1">
    <source>
        <dbReference type="ARBA" id="ARBA00001936"/>
    </source>
</evidence>
<evidence type="ECO:0000256" key="10">
    <source>
        <dbReference type="ARBA" id="ARBA00047761"/>
    </source>
</evidence>
<dbReference type="PROSITE" id="PS01032">
    <property type="entry name" value="PPM_1"/>
    <property type="match status" value="1"/>
</dbReference>
<comment type="catalytic activity">
    <reaction evidence="10">
        <text>O-phospho-L-seryl-[protein] + H2O = L-seryl-[protein] + phosphate</text>
        <dbReference type="Rhea" id="RHEA:20629"/>
        <dbReference type="Rhea" id="RHEA-COMP:9863"/>
        <dbReference type="Rhea" id="RHEA-COMP:11604"/>
        <dbReference type="ChEBI" id="CHEBI:15377"/>
        <dbReference type="ChEBI" id="CHEBI:29999"/>
        <dbReference type="ChEBI" id="CHEBI:43474"/>
        <dbReference type="ChEBI" id="CHEBI:83421"/>
        <dbReference type="EC" id="3.1.3.16"/>
    </reaction>
</comment>
<keyword evidence="15" id="KW-1185">Reference proteome</keyword>
<evidence type="ECO:0000256" key="11">
    <source>
        <dbReference type="ARBA" id="ARBA00048336"/>
    </source>
</evidence>
<evidence type="ECO:0000256" key="9">
    <source>
        <dbReference type="ARBA" id="ARBA00023211"/>
    </source>
</evidence>
<comment type="catalytic activity">
    <reaction evidence="11">
        <text>O-phospho-L-threonyl-[protein] + H2O = L-threonyl-[protein] + phosphate</text>
        <dbReference type="Rhea" id="RHEA:47004"/>
        <dbReference type="Rhea" id="RHEA-COMP:11060"/>
        <dbReference type="Rhea" id="RHEA-COMP:11605"/>
        <dbReference type="ChEBI" id="CHEBI:15377"/>
        <dbReference type="ChEBI" id="CHEBI:30013"/>
        <dbReference type="ChEBI" id="CHEBI:43474"/>
        <dbReference type="ChEBI" id="CHEBI:61977"/>
        <dbReference type="EC" id="3.1.3.16"/>
    </reaction>
</comment>
<evidence type="ECO:0000256" key="5">
    <source>
        <dbReference type="ARBA" id="ARBA00022723"/>
    </source>
</evidence>
<evidence type="ECO:0000259" key="13">
    <source>
        <dbReference type="PROSITE" id="PS51746"/>
    </source>
</evidence>
<dbReference type="CDD" id="cd00143">
    <property type="entry name" value="PP2Cc"/>
    <property type="match status" value="1"/>
</dbReference>
<name>A0A7I8K072_SPIIN</name>
<dbReference type="OrthoDB" id="10264738at2759"/>
<dbReference type="PANTHER" id="PTHR47992">
    <property type="entry name" value="PROTEIN PHOSPHATASE"/>
    <property type="match status" value="1"/>
</dbReference>
<proteinExistence type="inferred from homology"/>